<reference evidence="2" key="1">
    <citation type="journal article" date="2022" name="Mol. Ecol. Resour.">
        <title>The genomes of chicory, endive, great burdock and yacon provide insights into Asteraceae palaeo-polyploidization history and plant inulin production.</title>
        <authorList>
            <person name="Fan W."/>
            <person name="Wang S."/>
            <person name="Wang H."/>
            <person name="Wang A."/>
            <person name="Jiang F."/>
            <person name="Liu H."/>
            <person name="Zhao H."/>
            <person name="Xu D."/>
            <person name="Zhang Y."/>
        </authorList>
    </citation>
    <scope>NUCLEOTIDE SEQUENCE [LARGE SCALE GENOMIC DNA]</scope>
    <source>
        <strain evidence="2">cv. Yunnan</strain>
    </source>
</reference>
<evidence type="ECO:0000313" key="2">
    <source>
        <dbReference type="Proteomes" id="UP001056120"/>
    </source>
</evidence>
<dbReference type="EMBL" id="CM042024">
    <property type="protein sequence ID" value="KAI3810234.1"/>
    <property type="molecule type" value="Genomic_DNA"/>
</dbReference>
<gene>
    <name evidence="1" type="ORF">L1987_19845</name>
</gene>
<evidence type="ECO:0000313" key="1">
    <source>
        <dbReference type="EMBL" id="KAI3810234.1"/>
    </source>
</evidence>
<proteinExistence type="predicted"/>
<reference evidence="1 2" key="2">
    <citation type="journal article" date="2022" name="Mol. Ecol. Resour.">
        <title>The genomes of chicory, endive, great burdock and yacon provide insights into Asteraceae paleo-polyploidization history and plant inulin production.</title>
        <authorList>
            <person name="Fan W."/>
            <person name="Wang S."/>
            <person name="Wang H."/>
            <person name="Wang A."/>
            <person name="Jiang F."/>
            <person name="Liu H."/>
            <person name="Zhao H."/>
            <person name="Xu D."/>
            <person name="Zhang Y."/>
        </authorList>
    </citation>
    <scope>NUCLEOTIDE SEQUENCE [LARGE SCALE GENOMIC DNA]</scope>
    <source>
        <strain evidence="2">cv. Yunnan</strain>
        <tissue evidence="1">Leaves</tissue>
    </source>
</reference>
<protein>
    <submittedName>
        <fullName evidence="1">Uncharacterized protein</fullName>
    </submittedName>
</protein>
<name>A0ACB9IPQ5_9ASTR</name>
<dbReference type="Proteomes" id="UP001056120">
    <property type="component" value="Linkage Group LG07"/>
</dbReference>
<comment type="caution">
    <text evidence="1">The sequence shown here is derived from an EMBL/GenBank/DDBJ whole genome shotgun (WGS) entry which is preliminary data.</text>
</comment>
<organism evidence="1 2">
    <name type="scientific">Smallanthus sonchifolius</name>
    <dbReference type="NCBI Taxonomy" id="185202"/>
    <lineage>
        <taxon>Eukaryota</taxon>
        <taxon>Viridiplantae</taxon>
        <taxon>Streptophyta</taxon>
        <taxon>Embryophyta</taxon>
        <taxon>Tracheophyta</taxon>
        <taxon>Spermatophyta</taxon>
        <taxon>Magnoliopsida</taxon>
        <taxon>eudicotyledons</taxon>
        <taxon>Gunneridae</taxon>
        <taxon>Pentapetalae</taxon>
        <taxon>asterids</taxon>
        <taxon>campanulids</taxon>
        <taxon>Asterales</taxon>
        <taxon>Asteraceae</taxon>
        <taxon>Asteroideae</taxon>
        <taxon>Heliantheae alliance</taxon>
        <taxon>Millerieae</taxon>
        <taxon>Smallanthus</taxon>
    </lineage>
</organism>
<keyword evidence="2" id="KW-1185">Reference proteome</keyword>
<accession>A0ACB9IPQ5</accession>
<sequence>MSSSDNDEEILPDVVSDYCFYDAEDEPVSFTEQPVQWSNGEISDDNKSQIYPRGNTDNGFQKVHKQVKAWKYEFLKEKPEISMLSKDNNWIKVQKPRKSFENKIRTILITVHCLHFFWGKPKAFGKALRDHLCKVFRGVLYDIRPSENDLMDHLNFIREAVKRDNTLQNSKFLASLLEGRSRKRRDFDQSDDDDDDGNNGDIFDTVCAICDNGGDLTCCEGKCLRSFHATVKSARLAKSSCKSLGLHAEEVKVFCCSSATCGHFYHPDCVAKLLEDESDTEAHNLEEKIAGGEPFTCPAHKCHKCKQGEDEKVKGLQFAVCRRCPSKIVFDNKDNDKDVTARAWNNLSPKSRALIYCFKHKTDNKVGTAVGNIKFPDISHSWKNMVVNEDIVNPGYASNEKSVEKSPSSVIAVDSSRKSTEMSLGSECVKKQRNLSVEPEKDSKKTHIPVHDDKQTLKVVENDNLNSLNANSRDRVLDTTQHGYNREGYIDETRKHRIVADPSSSRRFSTLAMNRYTPRLDELNHTWMKNREMGVYDQPVGPRMDASSLVPRRKQRKSINKKENTKALAGVFILEGQPYFPTLLLPSPFFGNALMATHNLLHFATKPTQLPSSSSSSIATGCSLSPFFLKASDSPRARRHRRSVLCCSFTSMDSAKIKVVGVGGGGNNAVNRMIGSGLQGVDFYAINTDSQALLQSVAQNPIQIGELLTRGLGTGGNPLLGEQAAEESMEAIGNALKGSDLVFITAGMGGGTGSGAAPVVAQIAKEAGYLTVGVVTYPFSFEGRKRSVQALEAIEKLQKNVDTLIVIPNDRLLDIADENTPLQDAFLLADDVLRQGVQGISDIITIPGLVNVDFADVKAVMKDSGTAMLGVGVSSSKNRAEEAAEQATLAPLIGSSIQSATGVVYNITGGKDITLQEVNRVSQVVTSLADPSANIIFGAVVDERYNGEIHVTIVATGFAQSFQKSLLADPKGAKLVDRNQESAQPLTSPRPLTMPSSAPSRSRKLFF</sequence>